<dbReference type="Pfam" id="PF08309">
    <property type="entry name" value="LVIVD"/>
    <property type="match status" value="2"/>
</dbReference>
<feature type="non-terminal residue" evidence="1">
    <location>
        <position position="1"/>
    </location>
</feature>
<dbReference type="AlphaFoldDB" id="A0A383CHC9"/>
<dbReference type="SUPFAM" id="SSF69322">
    <property type="entry name" value="Tricorn protease domain 2"/>
    <property type="match status" value="1"/>
</dbReference>
<feature type="non-terminal residue" evidence="1">
    <location>
        <position position="220"/>
    </location>
</feature>
<proteinExistence type="predicted"/>
<evidence type="ECO:0000313" key="1">
    <source>
        <dbReference type="EMBL" id="SVE31786.1"/>
    </source>
</evidence>
<sequence length="220" mass="24049">MNFNDLIKLLTVLSNCYCLNLTILDYHDPLANHILDAEIIDNTLIVSAMIQGIEFYDITNPTELDHIAHFTLSGGGGGGGVKSNCVSANDDYAYFTSNNGVYIVDISNPNNPINNGSISGTSNLILENLKVKNDVLAVCAHEDGVLLYNLSNPSNPSYASTIMTENSWAVELNNEYAYVSDENNLLIIDISNLNSPEVIISFDTGNAIKDISIEENYLYL</sequence>
<dbReference type="EMBL" id="UINC01208981">
    <property type="protein sequence ID" value="SVE31786.1"/>
    <property type="molecule type" value="Genomic_DNA"/>
</dbReference>
<protein>
    <recommendedName>
        <fullName evidence="2">LVIVD repeat protein</fullName>
    </recommendedName>
</protein>
<dbReference type="InterPro" id="IPR013211">
    <property type="entry name" value="LVIVD"/>
</dbReference>
<name>A0A383CHC9_9ZZZZ</name>
<evidence type="ECO:0008006" key="2">
    <source>
        <dbReference type="Google" id="ProtNLM"/>
    </source>
</evidence>
<accession>A0A383CHC9</accession>
<organism evidence="1">
    <name type="scientific">marine metagenome</name>
    <dbReference type="NCBI Taxonomy" id="408172"/>
    <lineage>
        <taxon>unclassified sequences</taxon>
        <taxon>metagenomes</taxon>
        <taxon>ecological metagenomes</taxon>
    </lineage>
</organism>
<reference evidence="1" key="1">
    <citation type="submission" date="2018-05" db="EMBL/GenBank/DDBJ databases">
        <authorList>
            <person name="Lanie J.A."/>
            <person name="Ng W.-L."/>
            <person name="Kazmierczak K.M."/>
            <person name="Andrzejewski T.M."/>
            <person name="Davidsen T.M."/>
            <person name="Wayne K.J."/>
            <person name="Tettelin H."/>
            <person name="Glass J.I."/>
            <person name="Rusch D."/>
            <person name="Podicherti R."/>
            <person name="Tsui H.-C.T."/>
            <person name="Winkler M.E."/>
        </authorList>
    </citation>
    <scope>NUCLEOTIDE SEQUENCE</scope>
</reference>
<gene>
    <name evidence="1" type="ORF">METZ01_LOCUS484640</name>
</gene>